<dbReference type="Proteomes" id="UP001211065">
    <property type="component" value="Unassembled WGS sequence"/>
</dbReference>
<dbReference type="EMBL" id="JADGJW010000535">
    <property type="protein sequence ID" value="KAJ3215561.1"/>
    <property type="molecule type" value="Genomic_DNA"/>
</dbReference>
<comment type="caution">
    <text evidence="1">The sequence shown here is derived from an EMBL/GenBank/DDBJ whole genome shotgun (WGS) entry which is preliminary data.</text>
</comment>
<reference evidence="1" key="1">
    <citation type="submission" date="2020-05" db="EMBL/GenBank/DDBJ databases">
        <title>Phylogenomic resolution of chytrid fungi.</title>
        <authorList>
            <person name="Stajich J.E."/>
            <person name="Amses K."/>
            <person name="Simmons R."/>
            <person name="Seto K."/>
            <person name="Myers J."/>
            <person name="Bonds A."/>
            <person name="Quandt C.A."/>
            <person name="Barry K."/>
            <person name="Liu P."/>
            <person name="Grigoriev I."/>
            <person name="Longcore J.E."/>
            <person name="James T.Y."/>
        </authorList>
    </citation>
    <scope>NUCLEOTIDE SEQUENCE</scope>
    <source>
        <strain evidence="1">JEL0476</strain>
    </source>
</reference>
<sequence>MVGQQTCKWVSMNKARGTCSTQFKHKGQLRDHLICKIQLRNRQQLNFHKKNPCEPKVLSDNESIPFSSPPSSPCDSEEILVDLNNWGKSSDSKLLEISNSLEVFNGLDLNRGMIEMEKIKSQNNNFLRKLSDGIYVPTQKKIDFEGLTFDIIEELSRHLQLKVSQILTQVIYNSPPVSGIQYLPPRRLSPNLNNFSLIKQFLVIIVKTVSKFIIETLSSEQQFNITYLEPVEQNTLLFKSNLDCTGASLVLHYNPINNINSKYAKLFIFNLVKILKTEVDTLVKKFIYGANSEECKKTCCFGLICGEQRFNLEVFEDPISLNAFDIVFRLGSDEDFVFLHAFDGNPLSFTNVNLDF</sequence>
<gene>
    <name evidence="1" type="ORF">HK099_006303</name>
</gene>
<evidence type="ECO:0000313" key="1">
    <source>
        <dbReference type="EMBL" id="KAJ3215561.1"/>
    </source>
</evidence>
<keyword evidence="2" id="KW-1185">Reference proteome</keyword>
<organism evidence="1 2">
    <name type="scientific">Clydaea vesicula</name>
    <dbReference type="NCBI Taxonomy" id="447962"/>
    <lineage>
        <taxon>Eukaryota</taxon>
        <taxon>Fungi</taxon>
        <taxon>Fungi incertae sedis</taxon>
        <taxon>Chytridiomycota</taxon>
        <taxon>Chytridiomycota incertae sedis</taxon>
        <taxon>Chytridiomycetes</taxon>
        <taxon>Lobulomycetales</taxon>
        <taxon>Lobulomycetaceae</taxon>
        <taxon>Clydaea</taxon>
    </lineage>
</organism>
<name>A0AAD5U2M2_9FUNG</name>
<proteinExistence type="predicted"/>
<evidence type="ECO:0000313" key="2">
    <source>
        <dbReference type="Proteomes" id="UP001211065"/>
    </source>
</evidence>
<protein>
    <submittedName>
        <fullName evidence="1">Uncharacterized protein</fullName>
    </submittedName>
</protein>
<accession>A0AAD5U2M2</accession>
<dbReference type="AlphaFoldDB" id="A0AAD5U2M2"/>